<dbReference type="GO" id="GO:0032267">
    <property type="term" value="F:tRNA(Ile)-lysidine synthase activity"/>
    <property type="evidence" value="ECO:0007669"/>
    <property type="project" value="UniProtKB-EC"/>
</dbReference>
<protein>
    <recommendedName>
        <fullName evidence="8">tRNA(Ile)-lysidine synthase</fullName>
        <ecNumber evidence="8">6.3.4.19</ecNumber>
    </recommendedName>
    <alternativeName>
        <fullName evidence="8">tRNA(Ile)-2-lysyl-cytidine synthase</fullName>
    </alternativeName>
    <alternativeName>
        <fullName evidence="8">tRNA(Ile)-lysidine synthetase</fullName>
    </alternativeName>
</protein>
<accession>A0A7L4ZGD8</accession>
<evidence type="ECO:0000256" key="5">
    <source>
        <dbReference type="ARBA" id="ARBA00022741"/>
    </source>
</evidence>
<reference evidence="10 11" key="1">
    <citation type="journal article" date="2013" name="Int. J. Syst. Evol. Microbiol.">
        <title>Kordia antarctica sp. nov., isolated from Antarctic seawater.</title>
        <authorList>
            <person name="Baek K."/>
            <person name="Choi A."/>
            <person name="Kang I."/>
            <person name="Lee K."/>
            <person name="Cho J.C."/>
        </authorList>
    </citation>
    <scope>NUCLEOTIDE SEQUENCE [LARGE SCALE GENOMIC DNA]</scope>
    <source>
        <strain evidence="10 11">IMCC3317</strain>
    </source>
</reference>
<dbReference type="NCBIfam" id="TIGR02433">
    <property type="entry name" value="lysidine_TilS_C"/>
    <property type="match status" value="1"/>
</dbReference>
<evidence type="ECO:0000256" key="1">
    <source>
        <dbReference type="ARBA" id="ARBA00004496"/>
    </source>
</evidence>
<dbReference type="Gene3D" id="3.40.50.620">
    <property type="entry name" value="HUPs"/>
    <property type="match status" value="1"/>
</dbReference>
<keyword evidence="6 8" id="KW-0067">ATP-binding</keyword>
<dbReference type="InterPro" id="IPR012796">
    <property type="entry name" value="Lysidine-tRNA-synth_C"/>
</dbReference>
<evidence type="ECO:0000256" key="3">
    <source>
        <dbReference type="ARBA" id="ARBA00022598"/>
    </source>
</evidence>
<dbReference type="CDD" id="cd01992">
    <property type="entry name" value="TilS_N"/>
    <property type="match status" value="1"/>
</dbReference>
<comment type="domain">
    <text evidence="8">The N-terminal region contains the highly conserved SGGXDS motif, predicted to be a P-loop motif involved in ATP binding.</text>
</comment>
<evidence type="ECO:0000259" key="9">
    <source>
        <dbReference type="SMART" id="SM00977"/>
    </source>
</evidence>
<proteinExistence type="inferred from homology"/>
<dbReference type="EC" id="6.3.4.19" evidence="8"/>
<evidence type="ECO:0000256" key="4">
    <source>
        <dbReference type="ARBA" id="ARBA00022694"/>
    </source>
</evidence>
<dbReference type="Pfam" id="PF11734">
    <property type="entry name" value="TilS_C"/>
    <property type="match status" value="1"/>
</dbReference>
<dbReference type="KEGG" id="kan:IMCC3317_08530"/>
<organism evidence="10 11">
    <name type="scientific">Kordia antarctica</name>
    <dbReference type="NCBI Taxonomy" id="1218801"/>
    <lineage>
        <taxon>Bacteria</taxon>
        <taxon>Pseudomonadati</taxon>
        <taxon>Bacteroidota</taxon>
        <taxon>Flavobacteriia</taxon>
        <taxon>Flavobacteriales</taxon>
        <taxon>Flavobacteriaceae</taxon>
        <taxon>Kordia</taxon>
    </lineage>
</organism>
<comment type="subcellular location">
    <subcellularLocation>
        <location evidence="1 8">Cytoplasm</location>
    </subcellularLocation>
</comment>
<evidence type="ECO:0000256" key="2">
    <source>
        <dbReference type="ARBA" id="ARBA00022490"/>
    </source>
</evidence>
<evidence type="ECO:0000313" key="10">
    <source>
        <dbReference type="EMBL" id="QHI35507.1"/>
    </source>
</evidence>
<dbReference type="InterPro" id="IPR012094">
    <property type="entry name" value="tRNA_Ile_lys_synt"/>
</dbReference>
<gene>
    <name evidence="8 10" type="primary">tilS</name>
    <name evidence="10" type="ORF">IMCC3317_08530</name>
</gene>
<evidence type="ECO:0000256" key="8">
    <source>
        <dbReference type="HAMAP-Rule" id="MF_01161"/>
    </source>
</evidence>
<dbReference type="InterPro" id="IPR014729">
    <property type="entry name" value="Rossmann-like_a/b/a_fold"/>
</dbReference>
<dbReference type="GO" id="GO:0005524">
    <property type="term" value="F:ATP binding"/>
    <property type="evidence" value="ECO:0007669"/>
    <property type="project" value="UniProtKB-UniRule"/>
</dbReference>
<dbReference type="InterPro" id="IPR011063">
    <property type="entry name" value="TilS/TtcA_N"/>
</dbReference>
<dbReference type="Pfam" id="PF01171">
    <property type="entry name" value="ATP_bind_3"/>
    <property type="match status" value="1"/>
</dbReference>
<comment type="similarity">
    <text evidence="8">Belongs to the tRNA(Ile)-lysidine synthase family.</text>
</comment>
<comment type="function">
    <text evidence="8">Ligates lysine onto the cytidine present at position 34 of the AUA codon-specific tRNA(Ile) that contains the anticodon CAU, in an ATP-dependent manner. Cytidine is converted to lysidine, thus changing the amino acid specificity of the tRNA from methionine to isoleucine.</text>
</comment>
<evidence type="ECO:0000313" key="11">
    <source>
        <dbReference type="Proteomes" id="UP000464657"/>
    </source>
</evidence>
<feature type="binding site" evidence="8">
    <location>
        <begin position="26"/>
        <end position="31"/>
    </location>
    <ligand>
        <name>ATP</name>
        <dbReference type="ChEBI" id="CHEBI:30616"/>
    </ligand>
</feature>
<name>A0A7L4ZGD8_9FLAO</name>
<dbReference type="RefSeq" id="WP_160128247.1">
    <property type="nucleotide sequence ID" value="NZ_CP019288.1"/>
</dbReference>
<dbReference type="SUPFAM" id="SSF56037">
    <property type="entry name" value="PheT/TilS domain"/>
    <property type="match status" value="1"/>
</dbReference>
<dbReference type="PANTHER" id="PTHR43033:SF1">
    <property type="entry name" value="TRNA(ILE)-LYSIDINE SYNTHASE-RELATED"/>
    <property type="match status" value="1"/>
</dbReference>
<dbReference type="PANTHER" id="PTHR43033">
    <property type="entry name" value="TRNA(ILE)-LYSIDINE SYNTHASE-RELATED"/>
    <property type="match status" value="1"/>
</dbReference>
<dbReference type="NCBIfam" id="TIGR02432">
    <property type="entry name" value="lysidine_TilS_N"/>
    <property type="match status" value="1"/>
</dbReference>
<keyword evidence="4 8" id="KW-0819">tRNA processing</keyword>
<sequence length="437" mass="51021">MLGNIEKHIAENLPFLKDTKLLIAISGGLDSVVLANLFHKLDFSIAFAHCNFQLRGEESEEDEVFVKAFAKKLNVEIYTKKFNTETYANAQKKSIQMAARSLRYEWFQTIAKANVYDYILTAHHTDDALETFLINLSRGTGIDGLTGIPERNGNIVRPLLPFTRSEIKQHAETNNLLWREDSSNASTKYLRNKIRHDIMPLLRELHPTFTENFQLTQEHLRESKIIINKSIKKLRKKVVEKVADGSYKIEIKKLQKHANSKAYVYELFRKYGFTEWNDIVSLLAGQSGKQLFSTTYRLIKDRDHLLLQNRNNTKKNGEVIQINDSEASIQTPIRLHIEEVTHVTDREKNVLYVDKELLKFPLIVRKWQNGDYFYPVGMKGKKKLSKYFKDEKYSLLDKENQWLLCSEENIIWIIGKRSDNRYKLTQQTNTIIKFTLQ</sequence>
<dbReference type="EMBL" id="CP019288">
    <property type="protein sequence ID" value="QHI35507.1"/>
    <property type="molecule type" value="Genomic_DNA"/>
</dbReference>
<dbReference type="SUPFAM" id="SSF52402">
    <property type="entry name" value="Adenine nucleotide alpha hydrolases-like"/>
    <property type="match status" value="1"/>
</dbReference>
<dbReference type="Proteomes" id="UP000464657">
    <property type="component" value="Chromosome"/>
</dbReference>
<keyword evidence="5 8" id="KW-0547">Nucleotide-binding</keyword>
<evidence type="ECO:0000256" key="7">
    <source>
        <dbReference type="ARBA" id="ARBA00048539"/>
    </source>
</evidence>
<dbReference type="HAMAP" id="MF_01161">
    <property type="entry name" value="tRNA_Ile_lys_synt"/>
    <property type="match status" value="1"/>
</dbReference>
<keyword evidence="3 8" id="KW-0436">Ligase</keyword>
<dbReference type="GO" id="GO:0006400">
    <property type="term" value="P:tRNA modification"/>
    <property type="evidence" value="ECO:0007669"/>
    <property type="project" value="UniProtKB-UniRule"/>
</dbReference>
<dbReference type="OrthoDB" id="9807403at2"/>
<dbReference type="SMART" id="SM00977">
    <property type="entry name" value="TilS_C"/>
    <property type="match status" value="1"/>
</dbReference>
<dbReference type="AlphaFoldDB" id="A0A7L4ZGD8"/>
<dbReference type="GO" id="GO:0005737">
    <property type="term" value="C:cytoplasm"/>
    <property type="evidence" value="ECO:0007669"/>
    <property type="project" value="UniProtKB-SubCell"/>
</dbReference>
<evidence type="ECO:0000256" key="6">
    <source>
        <dbReference type="ARBA" id="ARBA00022840"/>
    </source>
</evidence>
<feature type="domain" description="Lysidine-tRNA(Ile) synthetase C-terminal" evidence="9">
    <location>
        <begin position="362"/>
        <end position="434"/>
    </location>
</feature>
<comment type="catalytic activity">
    <reaction evidence="7 8">
        <text>cytidine(34) in tRNA(Ile2) + L-lysine + ATP = lysidine(34) in tRNA(Ile2) + AMP + diphosphate + H(+)</text>
        <dbReference type="Rhea" id="RHEA:43744"/>
        <dbReference type="Rhea" id="RHEA-COMP:10625"/>
        <dbReference type="Rhea" id="RHEA-COMP:10670"/>
        <dbReference type="ChEBI" id="CHEBI:15378"/>
        <dbReference type="ChEBI" id="CHEBI:30616"/>
        <dbReference type="ChEBI" id="CHEBI:32551"/>
        <dbReference type="ChEBI" id="CHEBI:33019"/>
        <dbReference type="ChEBI" id="CHEBI:82748"/>
        <dbReference type="ChEBI" id="CHEBI:83665"/>
        <dbReference type="ChEBI" id="CHEBI:456215"/>
        <dbReference type="EC" id="6.3.4.19"/>
    </reaction>
</comment>
<keyword evidence="2 8" id="KW-0963">Cytoplasm</keyword>
<dbReference type="InterPro" id="IPR012795">
    <property type="entry name" value="tRNA_Ile_lys_synt_N"/>
</dbReference>
<keyword evidence="11" id="KW-1185">Reference proteome</keyword>